<evidence type="ECO:0000313" key="1">
    <source>
        <dbReference type="EMBL" id="TWU39111.1"/>
    </source>
</evidence>
<keyword evidence="2" id="KW-1185">Reference proteome</keyword>
<protein>
    <recommendedName>
        <fullName evidence="3">IrrE N-terminal-like domain-containing protein</fullName>
    </recommendedName>
</protein>
<proteinExistence type="predicted"/>
<sequence>MGICKRAAELATAAIGGLPSELVGIEPEQIRNEILADGNSWVDLENLTEYCWSRGVPVLHVTNFPSGIHKPDAMLISVHGRPAIIICKKNKQPAWLLFFLAHELGHLIAGHVSGDSLIVDSKITDDVDEKDDEETIADKNAIAILTGSETRSYRTNRTPPNASHLAKICQRKGINDSVYPGHIVLNYVHGLSGSFHALGAAALLVLYPNANAQKVLNRCLARNIDFDELPEDHAEYLMRIVGANERSS</sequence>
<evidence type="ECO:0000313" key="2">
    <source>
        <dbReference type="Proteomes" id="UP000315471"/>
    </source>
</evidence>
<evidence type="ECO:0008006" key="3">
    <source>
        <dbReference type="Google" id="ProtNLM"/>
    </source>
</evidence>
<dbReference type="RefSeq" id="WP_146601358.1">
    <property type="nucleotide sequence ID" value="NZ_SJPY01000006.1"/>
</dbReference>
<dbReference type="OrthoDB" id="9794834at2"/>
<dbReference type="Gene3D" id="1.10.10.2910">
    <property type="match status" value="1"/>
</dbReference>
<reference evidence="1 2" key="1">
    <citation type="submission" date="2019-02" db="EMBL/GenBank/DDBJ databases">
        <title>Deep-cultivation of Planctomycetes and their phenomic and genomic characterization uncovers novel biology.</title>
        <authorList>
            <person name="Wiegand S."/>
            <person name="Jogler M."/>
            <person name="Boedeker C."/>
            <person name="Pinto D."/>
            <person name="Vollmers J."/>
            <person name="Rivas-Marin E."/>
            <person name="Kohn T."/>
            <person name="Peeters S.H."/>
            <person name="Heuer A."/>
            <person name="Rast P."/>
            <person name="Oberbeckmann S."/>
            <person name="Bunk B."/>
            <person name="Jeske O."/>
            <person name="Meyerdierks A."/>
            <person name="Storesund J.E."/>
            <person name="Kallscheuer N."/>
            <person name="Luecker S."/>
            <person name="Lage O.M."/>
            <person name="Pohl T."/>
            <person name="Merkel B.J."/>
            <person name="Hornburger P."/>
            <person name="Mueller R.-W."/>
            <person name="Bruemmer F."/>
            <person name="Labrenz M."/>
            <person name="Spormann A.M."/>
            <person name="Op Den Camp H."/>
            <person name="Overmann J."/>
            <person name="Amann R."/>
            <person name="Jetten M.S.M."/>
            <person name="Mascher T."/>
            <person name="Medema M.H."/>
            <person name="Devos D.P."/>
            <person name="Kaster A.-K."/>
            <person name="Ovreas L."/>
            <person name="Rohde M."/>
            <person name="Galperin M.Y."/>
            <person name="Jogler C."/>
        </authorList>
    </citation>
    <scope>NUCLEOTIDE SEQUENCE [LARGE SCALE GENOMIC DNA]</scope>
    <source>
        <strain evidence="1 2">Q31b</strain>
    </source>
</reference>
<dbReference type="Proteomes" id="UP000315471">
    <property type="component" value="Unassembled WGS sequence"/>
</dbReference>
<accession>A0A5C6DUL0</accession>
<gene>
    <name evidence="1" type="ORF">Q31b_41940</name>
</gene>
<dbReference type="EMBL" id="SJPY01000006">
    <property type="protein sequence ID" value="TWU39111.1"/>
    <property type="molecule type" value="Genomic_DNA"/>
</dbReference>
<dbReference type="AlphaFoldDB" id="A0A5C6DUL0"/>
<comment type="caution">
    <text evidence="1">The sequence shown here is derived from an EMBL/GenBank/DDBJ whole genome shotgun (WGS) entry which is preliminary data.</text>
</comment>
<name>A0A5C6DUL0_9BACT</name>
<organism evidence="1 2">
    <name type="scientific">Novipirellula aureliae</name>
    <dbReference type="NCBI Taxonomy" id="2527966"/>
    <lineage>
        <taxon>Bacteria</taxon>
        <taxon>Pseudomonadati</taxon>
        <taxon>Planctomycetota</taxon>
        <taxon>Planctomycetia</taxon>
        <taxon>Pirellulales</taxon>
        <taxon>Pirellulaceae</taxon>
        <taxon>Novipirellula</taxon>
    </lineage>
</organism>